<accession>A0A1I7VU77</accession>
<reference evidence="1" key="1">
    <citation type="submission" date="2012-04" db="EMBL/GenBank/DDBJ databases">
        <title>The Genome Sequence of Loa loa.</title>
        <authorList>
            <consortium name="The Broad Institute Genome Sequencing Platform"/>
            <consortium name="Broad Institute Genome Sequencing Center for Infectious Disease"/>
            <person name="Nutman T.B."/>
            <person name="Fink D.L."/>
            <person name="Russ C."/>
            <person name="Young S."/>
            <person name="Zeng Q."/>
            <person name="Gargeya S."/>
            <person name="Alvarado L."/>
            <person name="Berlin A."/>
            <person name="Chapman S.B."/>
            <person name="Chen Z."/>
            <person name="Freedman E."/>
            <person name="Gellesch M."/>
            <person name="Goldberg J."/>
            <person name="Griggs A."/>
            <person name="Gujja S."/>
            <person name="Heilman E.R."/>
            <person name="Heiman D."/>
            <person name="Howarth C."/>
            <person name="Mehta T."/>
            <person name="Neiman D."/>
            <person name="Pearson M."/>
            <person name="Roberts A."/>
            <person name="Saif S."/>
            <person name="Shea T."/>
            <person name="Shenoy N."/>
            <person name="Sisk P."/>
            <person name="Stolte C."/>
            <person name="Sykes S."/>
            <person name="White J."/>
            <person name="Yandava C."/>
            <person name="Haas B."/>
            <person name="Henn M.R."/>
            <person name="Nusbaum C."/>
            <person name="Birren B."/>
        </authorList>
    </citation>
    <scope>NUCLEOTIDE SEQUENCE [LARGE SCALE GENOMIC DNA]</scope>
</reference>
<evidence type="ECO:0000313" key="2">
    <source>
        <dbReference type="WBParaSite" id="EN70_632"/>
    </source>
</evidence>
<sequence>MRSSFIVVNGTCYIAALSIQRLGLEKDIRQIIIRLTIKGQDREEGYRTQQPKGEKSHRIRIHQKITQGCE</sequence>
<keyword evidence="1" id="KW-1185">Reference proteome</keyword>
<dbReference type="WBParaSite" id="EN70_632">
    <property type="protein sequence ID" value="EN70_632"/>
    <property type="gene ID" value="EN70_632"/>
</dbReference>
<proteinExistence type="predicted"/>
<protein>
    <submittedName>
        <fullName evidence="2">Transposase</fullName>
    </submittedName>
</protein>
<reference evidence="2" key="2">
    <citation type="submission" date="2016-11" db="UniProtKB">
        <authorList>
            <consortium name="WormBaseParasite"/>
        </authorList>
    </citation>
    <scope>IDENTIFICATION</scope>
</reference>
<dbReference type="Proteomes" id="UP000095285">
    <property type="component" value="Unassembled WGS sequence"/>
</dbReference>
<organism evidence="1 2">
    <name type="scientific">Loa loa</name>
    <name type="common">Eye worm</name>
    <name type="synonym">Filaria loa</name>
    <dbReference type="NCBI Taxonomy" id="7209"/>
    <lineage>
        <taxon>Eukaryota</taxon>
        <taxon>Metazoa</taxon>
        <taxon>Ecdysozoa</taxon>
        <taxon>Nematoda</taxon>
        <taxon>Chromadorea</taxon>
        <taxon>Rhabditida</taxon>
        <taxon>Spirurina</taxon>
        <taxon>Spiruromorpha</taxon>
        <taxon>Filarioidea</taxon>
        <taxon>Onchocercidae</taxon>
        <taxon>Loa</taxon>
    </lineage>
</organism>
<dbReference type="AlphaFoldDB" id="A0A1I7VU77"/>
<name>A0A1I7VU77_LOALO</name>
<evidence type="ECO:0000313" key="1">
    <source>
        <dbReference type="Proteomes" id="UP000095285"/>
    </source>
</evidence>